<evidence type="ECO:0000313" key="1">
    <source>
        <dbReference type="EMBL" id="QHD26770.1"/>
    </source>
</evidence>
<dbReference type="AlphaFoldDB" id="A0A6B9MUU0"/>
<keyword evidence="1" id="KW-0150">Chloroplast</keyword>
<name>A0A6B9MUU0_9MAGN</name>
<organism evidence="1">
    <name type="scientific">Berberis ganpinensis</name>
    <dbReference type="NCBI Taxonomy" id="1813943"/>
    <lineage>
        <taxon>Eukaryota</taxon>
        <taxon>Viridiplantae</taxon>
        <taxon>Streptophyta</taxon>
        <taxon>Embryophyta</taxon>
        <taxon>Tracheophyta</taxon>
        <taxon>Spermatophyta</taxon>
        <taxon>Magnoliopsida</taxon>
        <taxon>Ranunculales</taxon>
        <taxon>Berberidaceae</taxon>
        <taxon>Berberidoideae</taxon>
        <taxon>Berberideae</taxon>
        <taxon>Berberis</taxon>
    </lineage>
</organism>
<dbReference type="EMBL" id="MN417307">
    <property type="protein sequence ID" value="QHD26770.1"/>
    <property type="molecule type" value="Genomic_DNA"/>
</dbReference>
<geneLocation type="chloroplast" evidence="1"/>
<proteinExistence type="predicted"/>
<keyword evidence="1" id="KW-0934">Plastid</keyword>
<protein>
    <submittedName>
        <fullName evidence="1">Cytochrome b6/f complex subunit 4</fullName>
    </submittedName>
</protein>
<sequence>MGVCPVPSGDGSIGIHLSQ</sequence>
<reference evidence="1" key="1">
    <citation type="journal article" date="2019" name="Mitochondrial DNA Part B Resour">
        <title>The complete chloroplast genome of Mahonia eurybracteata subsp. Ganpinensis (H.Lev.) T. S. Ying &amp; Boufford (Berberidaceae).</title>
        <authorList>
            <person name="Huang R."/>
            <person name="Wang C."/>
            <person name="Liang Q."/>
            <person name="Wang Y."/>
            <person name="Yang T.-J."/>
            <person name="Zhang Y."/>
        </authorList>
    </citation>
    <scope>NUCLEOTIDE SEQUENCE</scope>
</reference>
<gene>
    <name evidence="1" type="primary">petD</name>
</gene>
<accession>A0A6B9MUU0</accession>